<organism evidence="16 17">
    <name type="scientific">Antrodiella citrinella</name>
    <dbReference type="NCBI Taxonomy" id="2447956"/>
    <lineage>
        <taxon>Eukaryota</taxon>
        <taxon>Fungi</taxon>
        <taxon>Dikarya</taxon>
        <taxon>Basidiomycota</taxon>
        <taxon>Agaricomycotina</taxon>
        <taxon>Agaricomycetes</taxon>
        <taxon>Polyporales</taxon>
        <taxon>Steccherinaceae</taxon>
        <taxon>Antrodiella</taxon>
    </lineage>
</organism>
<dbReference type="EMBL" id="SGPM01000260">
    <property type="protein sequence ID" value="THH27340.1"/>
    <property type="molecule type" value="Genomic_DNA"/>
</dbReference>
<evidence type="ECO:0000256" key="6">
    <source>
        <dbReference type="ARBA" id="ARBA00022692"/>
    </source>
</evidence>
<dbReference type="InterPro" id="IPR036396">
    <property type="entry name" value="Cyt_P450_sf"/>
</dbReference>
<comment type="subcellular location">
    <subcellularLocation>
        <location evidence="2">Membrane</location>
        <topology evidence="2">Single-pass membrane protein</topology>
    </subcellularLocation>
</comment>
<dbReference type="InterPro" id="IPR050364">
    <property type="entry name" value="Cytochrome_P450_fung"/>
</dbReference>
<keyword evidence="10 13" id="KW-0408">Iron</keyword>
<dbReference type="OrthoDB" id="2789670at2759"/>
<keyword evidence="8" id="KW-1133">Transmembrane helix</keyword>
<evidence type="ECO:0000256" key="14">
    <source>
        <dbReference type="RuleBase" id="RU000461"/>
    </source>
</evidence>
<name>A0A4S4MVG3_9APHY</name>
<evidence type="ECO:0000256" key="15">
    <source>
        <dbReference type="SAM" id="SignalP"/>
    </source>
</evidence>
<comment type="cofactor">
    <cofactor evidence="1 13">
        <name>heme</name>
        <dbReference type="ChEBI" id="CHEBI:30413"/>
    </cofactor>
</comment>
<evidence type="ECO:0008006" key="18">
    <source>
        <dbReference type="Google" id="ProtNLM"/>
    </source>
</evidence>
<evidence type="ECO:0000313" key="16">
    <source>
        <dbReference type="EMBL" id="THH27340.1"/>
    </source>
</evidence>
<keyword evidence="17" id="KW-1185">Reference proteome</keyword>
<evidence type="ECO:0000256" key="10">
    <source>
        <dbReference type="ARBA" id="ARBA00023004"/>
    </source>
</evidence>
<dbReference type="Proteomes" id="UP000308730">
    <property type="component" value="Unassembled WGS sequence"/>
</dbReference>
<keyword evidence="6" id="KW-0812">Transmembrane</keyword>
<dbReference type="InterPro" id="IPR017972">
    <property type="entry name" value="Cyt_P450_CS"/>
</dbReference>
<accession>A0A4S4MVG3</accession>
<evidence type="ECO:0000256" key="9">
    <source>
        <dbReference type="ARBA" id="ARBA00023002"/>
    </source>
</evidence>
<keyword evidence="12" id="KW-0472">Membrane</keyword>
<sequence>MPGLAIVVAVLAVLVAVVVRLTRTKPGLPPGPKPWPIIGNVLDMPSIRPWEKYREWCETYNSDLVYLHIPTQPSILVGSLKAATELFEKRSHIYSDRTRNVMYEMMHADFHFAFMGYTPTWRAHRRTFHSYFNPATLDRFYPVQLQHAREFLSSILKSPENSRKHARHMITSVIFAITYGQKITTMDDENVTSAEIAVEGISLAAIPGIFWVEFLPFLRYIPSWVPGATSVRTAKKYLPYVLGMRDKPFEEVKAAVDNGTATPSLVSNLIEENRSKPRTPEESAMNESIARNVGGQAYAAGADTASSSAQSFLLAMALYPAIQKKAQGQLDCVVGPNRLPEHEDLEHLPYIRAIVLEVMRWFPITPFAVPHQSTADDVYEGYHIAKGTRLIPNVWAMLMNPEDYPEPESFYPDRFLGADGNIDPNVRDPTAVAFGFGRRICPGKQLALNMLAIYIASTLYTFDITPGFDASGKPVQLTTEMLGGMISLPRDVPTGLKPRSEAAVRLINEAATELAL</sequence>
<evidence type="ECO:0000313" key="17">
    <source>
        <dbReference type="Proteomes" id="UP000308730"/>
    </source>
</evidence>
<evidence type="ECO:0000256" key="4">
    <source>
        <dbReference type="ARBA" id="ARBA00010617"/>
    </source>
</evidence>
<dbReference type="GO" id="GO:0020037">
    <property type="term" value="F:heme binding"/>
    <property type="evidence" value="ECO:0007669"/>
    <property type="project" value="InterPro"/>
</dbReference>
<protein>
    <recommendedName>
        <fullName evidence="18">Cytochrome P450</fullName>
    </recommendedName>
</protein>
<evidence type="ECO:0000256" key="1">
    <source>
        <dbReference type="ARBA" id="ARBA00001971"/>
    </source>
</evidence>
<dbReference type="PROSITE" id="PS00086">
    <property type="entry name" value="CYTOCHROME_P450"/>
    <property type="match status" value="1"/>
</dbReference>
<dbReference type="GO" id="GO:0005506">
    <property type="term" value="F:iron ion binding"/>
    <property type="evidence" value="ECO:0007669"/>
    <property type="project" value="InterPro"/>
</dbReference>
<reference evidence="16 17" key="1">
    <citation type="submission" date="2019-02" db="EMBL/GenBank/DDBJ databases">
        <title>Genome sequencing of the rare red list fungi Antrodiella citrinella (Flaviporus citrinellus).</title>
        <authorList>
            <person name="Buettner E."/>
            <person name="Kellner H."/>
        </authorList>
    </citation>
    <scope>NUCLEOTIDE SEQUENCE [LARGE SCALE GENOMIC DNA]</scope>
    <source>
        <strain evidence="16 17">DSM 108506</strain>
    </source>
</reference>
<feature type="binding site" description="axial binding residue" evidence="13">
    <location>
        <position position="441"/>
    </location>
    <ligand>
        <name>heme</name>
        <dbReference type="ChEBI" id="CHEBI:30413"/>
    </ligand>
    <ligandPart>
        <name>Fe</name>
        <dbReference type="ChEBI" id="CHEBI:18248"/>
    </ligandPart>
</feature>
<comment type="pathway">
    <text evidence="3">Secondary metabolite biosynthesis.</text>
</comment>
<evidence type="ECO:0000256" key="7">
    <source>
        <dbReference type="ARBA" id="ARBA00022723"/>
    </source>
</evidence>
<gene>
    <name evidence="16" type="ORF">EUX98_g6850</name>
</gene>
<keyword evidence="7 13" id="KW-0479">Metal-binding</keyword>
<dbReference type="GO" id="GO:0016705">
    <property type="term" value="F:oxidoreductase activity, acting on paired donors, with incorporation or reduction of molecular oxygen"/>
    <property type="evidence" value="ECO:0007669"/>
    <property type="project" value="InterPro"/>
</dbReference>
<comment type="caution">
    <text evidence="16">The sequence shown here is derived from an EMBL/GenBank/DDBJ whole genome shotgun (WGS) entry which is preliminary data.</text>
</comment>
<dbReference type="CDD" id="cd11065">
    <property type="entry name" value="CYP64-like"/>
    <property type="match status" value="1"/>
</dbReference>
<dbReference type="PRINTS" id="PR00385">
    <property type="entry name" value="P450"/>
</dbReference>
<keyword evidence="15" id="KW-0732">Signal</keyword>
<dbReference type="GO" id="GO:0016020">
    <property type="term" value="C:membrane"/>
    <property type="evidence" value="ECO:0007669"/>
    <property type="project" value="UniProtKB-SubCell"/>
</dbReference>
<keyword evidence="5 13" id="KW-0349">Heme</keyword>
<evidence type="ECO:0000256" key="11">
    <source>
        <dbReference type="ARBA" id="ARBA00023033"/>
    </source>
</evidence>
<keyword evidence="11 14" id="KW-0503">Monooxygenase</keyword>
<dbReference type="InterPro" id="IPR001128">
    <property type="entry name" value="Cyt_P450"/>
</dbReference>
<evidence type="ECO:0000256" key="13">
    <source>
        <dbReference type="PIRSR" id="PIRSR602401-1"/>
    </source>
</evidence>
<dbReference type="Pfam" id="PF00067">
    <property type="entry name" value="p450"/>
    <property type="match status" value="1"/>
</dbReference>
<dbReference type="Gene3D" id="1.10.630.10">
    <property type="entry name" value="Cytochrome P450"/>
    <property type="match status" value="1"/>
</dbReference>
<dbReference type="PANTHER" id="PTHR46300">
    <property type="entry name" value="P450, PUTATIVE (EUROFUNG)-RELATED-RELATED"/>
    <property type="match status" value="1"/>
</dbReference>
<dbReference type="AlphaFoldDB" id="A0A4S4MVG3"/>
<dbReference type="InterPro" id="IPR002401">
    <property type="entry name" value="Cyt_P450_E_grp-I"/>
</dbReference>
<feature type="chain" id="PRO_5020616242" description="Cytochrome P450" evidence="15">
    <location>
        <begin position="25"/>
        <end position="516"/>
    </location>
</feature>
<dbReference type="PRINTS" id="PR00463">
    <property type="entry name" value="EP450I"/>
</dbReference>
<feature type="signal peptide" evidence="15">
    <location>
        <begin position="1"/>
        <end position="24"/>
    </location>
</feature>
<dbReference type="PANTHER" id="PTHR46300:SF7">
    <property type="entry name" value="P450, PUTATIVE (EUROFUNG)-RELATED"/>
    <property type="match status" value="1"/>
</dbReference>
<dbReference type="SUPFAM" id="SSF48264">
    <property type="entry name" value="Cytochrome P450"/>
    <property type="match status" value="1"/>
</dbReference>
<evidence type="ECO:0000256" key="12">
    <source>
        <dbReference type="ARBA" id="ARBA00023136"/>
    </source>
</evidence>
<evidence type="ECO:0000256" key="3">
    <source>
        <dbReference type="ARBA" id="ARBA00005179"/>
    </source>
</evidence>
<comment type="similarity">
    <text evidence="4 14">Belongs to the cytochrome P450 family.</text>
</comment>
<proteinExistence type="inferred from homology"/>
<keyword evidence="9 14" id="KW-0560">Oxidoreductase</keyword>
<evidence type="ECO:0000256" key="8">
    <source>
        <dbReference type="ARBA" id="ARBA00022989"/>
    </source>
</evidence>
<evidence type="ECO:0000256" key="5">
    <source>
        <dbReference type="ARBA" id="ARBA00022617"/>
    </source>
</evidence>
<evidence type="ECO:0000256" key="2">
    <source>
        <dbReference type="ARBA" id="ARBA00004167"/>
    </source>
</evidence>
<dbReference type="GO" id="GO:0004497">
    <property type="term" value="F:monooxygenase activity"/>
    <property type="evidence" value="ECO:0007669"/>
    <property type="project" value="UniProtKB-KW"/>
</dbReference>